<dbReference type="Proteomes" id="UP001163603">
    <property type="component" value="Chromosome 8"/>
</dbReference>
<proteinExistence type="predicted"/>
<sequence length="93" mass="11021">MNYWESQQASMVYRQKTGMVFGLSVNLVFVPTNKIWTFLLKILLLILHNIRARRCFPQICFSRAVSLNQFSIFLAIMYTALNRIGERLQYKQK</sequence>
<dbReference type="EMBL" id="CM047743">
    <property type="protein sequence ID" value="KAJ0031450.1"/>
    <property type="molecule type" value="Genomic_DNA"/>
</dbReference>
<accession>A0ACC0YBA8</accession>
<protein>
    <submittedName>
        <fullName evidence="1">Uncharacterized protein</fullName>
    </submittedName>
</protein>
<name>A0ACC0YBA8_9ROSI</name>
<reference evidence="2" key="1">
    <citation type="journal article" date="2023" name="G3 (Bethesda)">
        <title>Genome assembly and association tests identify interacting loci associated with vigor, precocity, and sex in interspecific pistachio rootstocks.</title>
        <authorList>
            <person name="Palmer W."/>
            <person name="Jacygrad E."/>
            <person name="Sagayaradj S."/>
            <person name="Cavanaugh K."/>
            <person name="Han R."/>
            <person name="Bertier L."/>
            <person name="Beede B."/>
            <person name="Kafkas S."/>
            <person name="Golino D."/>
            <person name="Preece J."/>
            <person name="Michelmore R."/>
        </authorList>
    </citation>
    <scope>NUCLEOTIDE SEQUENCE [LARGE SCALE GENOMIC DNA]</scope>
</reference>
<comment type="caution">
    <text evidence="1">The sequence shown here is derived from an EMBL/GenBank/DDBJ whole genome shotgun (WGS) entry which is preliminary data.</text>
</comment>
<organism evidence="1 2">
    <name type="scientific">Pistacia integerrima</name>
    <dbReference type="NCBI Taxonomy" id="434235"/>
    <lineage>
        <taxon>Eukaryota</taxon>
        <taxon>Viridiplantae</taxon>
        <taxon>Streptophyta</taxon>
        <taxon>Embryophyta</taxon>
        <taxon>Tracheophyta</taxon>
        <taxon>Spermatophyta</taxon>
        <taxon>Magnoliopsida</taxon>
        <taxon>eudicotyledons</taxon>
        <taxon>Gunneridae</taxon>
        <taxon>Pentapetalae</taxon>
        <taxon>rosids</taxon>
        <taxon>malvids</taxon>
        <taxon>Sapindales</taxon>
        <taxon>Anacardiaceae</taxon>
        <taxon>Pistacia</taxon>
    </lineage>
</organism>
<evidence type="ECO:0000313" key="2">
    <source>
        <dbReference type="Proteomes" id="UP001163603"/>
    </source>
</evidence>
<gene>
    <name evidence="1" type="ORF">Pint_13552</name>
</gene>
<keyword evidence="2" id="KW-1185">Reference proteome</keyword>
<evidence type="ECO:0000313" key="1">
    <source>
        <dbReference type="EMBL" id="KAJ0031450.1"/>
    </source>
</evidence>